<dbReference type="AlphaFoldDB" id="A0A851P9R7"/>
<comment type="caution">
    <text evidence="2">The sequence shown here is derived from an EMBL/GenBank/DDBJ whole genome shotgun (WGS) entry which is preliminary data.</text>
</comment>
<keyword evidence="3" id="KW-1185">Reference proteome</keyword>
<organism evidence="2 3">
    <name type="scientific">Penelope pileata</name>
    <dbReference type="NCBI Taxonomy" id="1118817"/>
    <lineage>
        <taxon>Eukaryota</taxon>
        <taxon>Metazoa</taxon>
        <taxon>Chordata</taxon>
        <taxon>Craniata</taxon>
        <taxon>Vertebrata</taxon>
        <taxon>Euteleostomi</taxon>
        <taxon>Archelosauria</taxon>
        <taxon>Archosauria</taxon>
        <taxon>Dinosauria</taxon>
        <taxon>Saurischia</taxon>
        <taxon>Theropoda</taxon>
        <taxon>Coelurosauria</taxon>
        <taxon>Aves</taxon>
        <taxon>Neognathae</taxon>
        <taxon>Galloanserae</taxon>
        <taxon>Galliformes</taxon>
        <taxon>Cracidae</taxon>
        <taxon>Penelope</taxon>
    </lineage>
</organism>
<dbReference type="InterPro" id="IPR001870">
    <property type="entry name" value="B30.2/SPRY"/>
</dbReference>
<accession>A0A851P9R7</accession>
<evidence type="ECO:0000313" key="3">
    <source>
        <dbReference type="Proteomes" id="UP000613066"/>
    </source>
</evidence>
<dbReference type="Gene3D" id="2.60.120.920">
    <property type="match status" value="1"/>
</dbReference>
<evidence type="ECO:0000259" key="1">
    <source>
        <dbReference type="PROSITE" id="PS50188"/>
    </source>
</evidence>
<protein>
    <submittedName>
        <fullName evidence="2">BT2A1 protein</fullName>
    </submittedName>
</protein>
<dbReference type="OrthoDB" id="9049620at2759"/>
<feature type="non-terminal residue" evidence="2">
    <location>
        <position position="74"/>
    </location>
</feature>
<dbReference type="Proteomes" id="UP000613066">
    <property type="component" value="Unassembled WGS sequence"/>
</dbReference>
<dbReference type="Pfam" id="PF00622">
    <property type="entry name" value="SPRY"/>
    <property type="match status" value="1"/>
</dbReference>
<gene>
    <name evidence="2" type="primary">Btn2a1</name>
    <name evidence="2" type="ORF">PENPIL_R15852</name>
</gene>
<feature type="domain" description="B30.2/SPRY" evidence="1">
    <location>
        <begin position="1"/>
        <end position="74"/>
    </location>
</feature>
<dbReference type="InterPro" id="IPR013320">
    <property type="entry name" value="ConA-like_dom_sf"/>
</dbReference>
<dbReference type="SUPFAM" id="SSF49899">
    <property type="entry name" value="Concanavalin A-like lectins/glucanases"/>
    <property type="match status" value="1"/>
</dbReference>
<feature type="non-terminal residue" evidence="2">
    <location>
        <position position="1"/>
    </location>
</feature>
<dbReference type="EMBL" id="WBMW01006276">
    <property type="protein sequence ID" value="NXC51026.1"/>
    <property type="molecule type" value="Genomic_DNA"/>
</dbReference>
<name>A0A851P9R7_9GALL</name>
<proteinExistence type="predicted"/>
<sequence length="74" mass="7946">IGVARASVDRKGKVFLSPDEGIWVLEYDKGQLECLTSPPTPLSLSPAPTRIWVCVDCAEGQGTFISAHNGAEIF</sequence>
<dbReference type="InterPro" id="IPR043136">
    <property type="entry name" value="B30.2/SPRY_sf"/>
</dbReference>
<reference evidence="2" key="1">
    <citation type="submission" date="2019-09" db="EMBL/GenBank/DDBJ databases">
        <title>Bird 10,000 Genomes (B10K) Project - Family phase.</title>
        <authorList>
            <person name="Zhang G."/>
        </authorList>
    </citation>
    <scope>NUCLEOTIDE SEQUENCE</scope>
    <source>
        <strain evidence="2">B10K-DU-001-08</strain>
        <tissue evidence="2">Muscle</tissue>
    </source>
</reference>
<dbReference type="PROSITE" id="PS50188">
    <property type="entry name" value="B302_SPRY"/>
    <property type="match status" value="1"/>
</dbReference>
<evidence type="ECO:0000313" key="2">
    <source>
        <dbReference type="EMBL" id="NXC51026.1"/>
    </source>
</evidence>
<dbReference type="InterPro" id="IPR003877">
    <property type="entry name" value="SPRY_dom"/>
</dbReference>